<accession>A0A1H0FJI8</accession>
<dbReference type="AlphaFoldDB" id="A0A1H0FJI8"/>
<keyword evidence="2" id="KW-1185">Reference proteome</keyword>
<name>A0A1H0FJI8_9HYPH</name>
<dbReference type="Proteomes" id="UP000198793">
    <property type="component" value="Unassembled WGS sequence"/>
</dbReference>
<dbReference type="EMBL" id="FNIT01000002">
    <property type="protein sequence ID" value="SDN94817.1"/>
    <property type="molecule type" value="Genomic_DNA"/>
</dbReference>
<protein>
    <recommendedName>
        <fullName evidence="3">Homeodomain-like domain-containing protein</fullName>
    </recommendedName>
</protein>
<evidence type="ECO:0008006" key="3">
    <source>
        <dbReference type="Google" id="ProtNLM"/>
    </source>
</evidence>
<evidence type="ECO:0000313" key="2">
    <source>
        <dbReference type="Proteomes" id="UP000198793"/>
    </source>
</evidence>
<dbReference type="OrthoDB" id="9860644at2"/>
<evidence type="ECO:0000313" key="1">
    <source>
        <dbReference type="EMBL" id="SDN94817.1"/>
    </source>
</evidence>
<proteinExistence type="predicted"/>
<organism evidence="1 2">
    <name type="scientific">Aureimonas jatrophae</name>
    <dbReference type="NCBI Taxonomy" id="1166073"/>
    <lineage>
        <taxon>Bacteria</taxon>
        <taxon>Pseudomonadati</taxon>
        <taxon>Pseudomonadota</taxon>
        <taxon>Alphaproteobacteria</taxon>
        <taxon>Hyphomicrobiales</taxon>
        <taxon>Aurantimonadaceae</taxon>
        <taxon>Aureimonas</taxon>
    </lineage>
</organism>
<reference evidence="1 2" key="1">
    <citation type="submission" date="2016-10" db="EMBL/GenBank/DDBJ databases">
        <authorList>
            <person name="de Groot N.N."/>
        </authorList>
    </citation>
    <scope>NUCLEOTIDE SEQUENCE [LARGE SCALE GENOMIC DNA]</scope>
    <source>
        <strain evidence="2">L7-484,KACC 16230,DSM 25025</strain>
    </source>
</reference>
<gene>
    <name evidence="1" type="ORF">SAMN05192530_102547</name>
</gene>
<dbReference type="RefSeq" id="WP_090671012.1">
    <property type="nucleotide sequence ID" value="NZ_FNIT01000002.1"/>
</dbReference>
<sequence>MLRHLLGLSLRPFGVRRERGGRSAHEQHLIVSMLDEGCSYAVIRRRLKVPNAAIDVAIRHRGDGI</sequence>